<protein>
    <submittedName>
        <fullName evidence="1">Protein kinase</fullName>
    </submittedName>
</protein>
<keyword evidence="1" id="KW-0418">Kinase</keyword>
<proteinExistence type="predicted"/>
<reference evidence="1" key="1">
    <citation type="submission" date="2023-05" db="EMBL/GenBank/DDBJ databases">
        <title>Comparative genomics of Bacillaceae isolates and their secondary metabolite potential.</title>
        <authorList>
            <person name="Song L."/>
            <person name="Nielsen L.J."/>
            <person name="Mohite O."/>
            <person name="Xu X."/>
            <person name="Weber T."/>
            <person name="Kovacs A.T."/>
        </authorList>
    </citation>
    <scope>NUCLEOTIDE SEQUENCE</scope>
    <source>
        <strain evidence="1">LY1</strain>
    </source>
</reference>
<keyword evidence="1" id="KW-0808">Transferase</keyword>
<evidence type="ECO:0000313" key="2">
    <source>
        <dbReference type="Proteomes" id="UP001178322"/>
    </source>
</evidence>
<accession>A0AAX3WSJ3</accession>
<dbReference type="Proteomes" id="UP001178322">
    <property type="component" value="Chromosome"/>
</dbReference>
<organism evidence="1 2">
    <name type="scientific">Lysinibacillus pakistanensis</name>
    <dbReference type="NCBI Taxonomy" id="759811"/>
    <lineage>
        <taxon>Bacteria</taxon>
        <taxon>Bacillati</taxon>
        <taxon>Bacillota</taxon>
        <taxon>Bacilli</taxon>
        <taxon>Bacillales</taxon>
        <taxon>Bacillaceae</taxon>
        <taxon>Lysinibacillus</taxon>
    </lineage>
</organism>
<dbReference type="AlphaFoldDB" id="A0AAX3WSJ3"/>
<name>A0AAX3WSJ3_9BACI</name>
<sequence>MNISTVLENVDELINNAEMIGIGSTRKVFRYEGFVIKTFLHPIGYAQSKNEYDMYKSLEALGLEKHIAPILYISEKYVIQPFFEQLPLNNNCSYDIDLEMDSRMTEDLKTALNVIDKELDGFDFKDSGNYGLDKDEKLILIDYGMTKKLYEEQWVPLAEAGTLPQTRFEKCRVCNVEKELRMYGKNDTDNRCVDCGKDY</sequence>
<dbReference type="RefSeq" id="WP_283869445.1">
    <property type="nucleotide sequence ID" value="NZ_CP126101.1"/>
</dbReference>
<dbReference type="EMBL" id="CP126101">
    <property type="protein sequence ID" value="WHY50813.1"/>
    <property type="molecule type" value="Genomic_DNA"/>
</dbReference>
<gene>
    <name evidence="1" type="ORF">QNH24_21365</name>
</gene>
<evidence type="ECO:0000313" key="1">
    <source>
        <dbReference type="EMBL" id="WHY50813.1"/>
    </source>
</evidence>
<dbReference type="GO" id="GO:0016301">
    <property type="term" value="F:kinase activity"/>
    <property type="evidence" value="ECO:0007669"/>
    <property type="project" value="UniProtKB-KW"/>
</dbReference>